<dbReference type="AlphaFoldDB" id="A0AAP6BES7"/>
<dbReference type="Proteomes" id="UP001272987">
    <property type="component" value="Unassembled WGS sequence"/>
</dbReference>
<dbReference type="RefSeq" id="WP_010359079.1">
    <property type="nucleotide sequence ID" value="NZ_BCMK01000005.1"/>
</dbReference>
<accession>A0AAP6BES7</accession>
<dbReference type="SUPFAM" id="SSF51905">
    <property type="entry name" value="FAD/NAD(P)-binding domain"/>
    <property type="match status" value="1"/>
</dbReference>
<evidence type="ECO:0000313" key="4">
    <source>
        <dbReference type="Proteomes" id="UP001272987"/>
    </source>
</evidence>
<name>A0AAP6BES7_9ACTN</name>
<feature type="region of interest" description="Disordered" evidence="1">
    <location>
        <begin position="460"/>
        <end position="500"/>
    </location>
</feature>
<gene>
    <name evidence="2" type="ORF">PV399_27400</name>
    <name evidence="3" type="ORF">PV666_35530</name>
</gene>
<feature type="compositionally biased region" description="Basic and acidic residues" evidence="1">
    <location>
        <begin position="488"/>
        <end position="500"/>
    </location>
</feature>
<keyword evidence="4" id="KW-1185">Reference proteome</keyword>
<dbReference type="GeneID" id="69809144"/>
<dbReference type="EMBL" id="JARAWP010000025">
    <property type="protein sequence ID" value="MDX3023154.1"/>
    <property type="molecule type" value="Genomic_DNA"/>
</dbReference>
<dbReference type="EMBL" id="JARAWC010000021">
    <property type="protein sequence ID" value="MDX2963420.1"/>
    <property type="molecule type" value="Genomic_DNA"/>
</dbReference>
<dbReference type="Gene3D" id="3.50.50.60">
    <property type="entry name" value="FAD/NAD(P)-binding domain"/>
    <property type="match status" value="1"/>
</dbReference>
<organism evidence="2 5">
    <name type="scientific">Streptomyces acidiscabies</name>
    <dbReference type="NCBI Taxonomy" id="42234"/>
    <lineage>
        <taxon>Bacteria</taxon>
        <taxon>Bacillati</taxon>
        <taxon>Actinomycetota</taxon>
        <taxon>Actinomycetes</taxon>
        <taxon>Kitasatosporales</taxon>
        <taxon>Streptomycetaceae</taxon>
        <taxon>Streptomyces</taxon>
    </lineage>
</organism>
<keyword evidence="2" id="KW-0560">Oxidoreductase</keyword>
<dbReference type="Proteomes" id="UP001282288">
    <property type="component" value="Unassembled WGS sequence"/>
</dbReference>
<protein>
    <submittedName>
        <fullName evidence="2">FAD-binding monooxygenase</fullName>
    </submittedName>
</protein>
<dbReference type="PANTHER" id="PTHR43422">
    <property type="entry name" value="THIAMINE THIAZOLE SYNTHASE"/>
    <property type="match status" value="1"/>
</dbReference>
<evidence type="ECO:0000313" key="2">
    <source>
        <dbReference type="EMBL" id="MDX2963420.1"/>
    </source>
</evidence>
<evidence type="ECO:0000313" key="3">
    <source>
        <dbReference type="EMBL" id="MDX3023154.1"/>
    </source>
</evidence>
<dbReference type="InterPro" id="IPR036188">
    <property type="entry name" value="FAD/NAD-bd_sf"/>
</dbReference>
<proteinExistence type="predicted"/>
<keyword evidence="2" id="KW-0503">Monooxygenase</keyword>
<dbReference type="PANTHER" id="PTHR43422:SF3">
    <property type="entry name" value="THIAMINE THIAZOLE SYNTHASE"/>
    <property type="match status" value="1"/>
</dbReference>
<sequence length="500" mass="54038">MATGLGVMTAASTRAVVIGGGMAGLLAARALTDSHGEVLIVDRDDLPVTPVHRVGVPQARHAHWLLARGLQVLESFLPGLSAELIAAGATPVDPHGDCGWTFDGRPAKRGPSELNCLMMSRTLLETRVRARVAALPGVRMLPRREVVGLLASPGGGRITGVRVLRRGRPEPVLEVCADLVVDASGRASRTPLWLRESGHGPPREDRVRVGVTYATRHYRRTPHDLPGTLAIGRHVTPDRPRGAVLYAQEDDRWLLTLVGVLDGRPPVDADAFTAYGRSLGAPGLRRIVTDAEPLDDPVRIRFPEAFRRRYEKLLAPPEGLVVIGDALCSTNPTLAHGMSVAALQAEALHDCLRAGTTRLPRRYYRKAARVLRVPWAATRTSDVQAYESARRRSPFLWAADLARTAVSAAMERDAAVTRACLRVAHLTTGLWALCTPRILIHLVPALARLLLASVSARLVRPTSGPEDEGVPTTPGRSHGQPPGQRSTPADHRTEARLPFP</sequence>
<comment type="caution">
    <text evidence="2">The sequence shown here is derived from an EMBL/GenBank/DDBJ whole genome shotgun (WGS) entry which is preliminary data.</text>
</comment>
<evidence type="ECO:0000256" key="1">
    <source>
        <dbReference type="SAM" id="MobiDB-lite"/>
    </source>
</evidence>
<reference evidence="2 4" key="1">
    <citation type="journal article" date="2023" name="Microb. Genom.">
        <title>Mesoterricola silvestris gen. nov., sp. nov., Mesoterricola sediminis sp. nov., Geothrix oryzae sp. nov., Geothrix edaphica sp. nov., Geothrix rubra sp. nov., and Geothrix limicola sp. nov., six novel members of Acidobacteriota isolated from soils.</title>
        <authorList>
            <person name="Weisberg A.J."/>
            <person name="Pearce E."/>
            <person name="Kramer C.G."/>
            <person name="Chang J.H."/>
            <person name="Clarke C.R."/>
        </authorList>
    </citation>
    <scope>NUCLEOTIDE SEQUENCE</scope>
    <source>
        <strain evidence="3 4">NB05-1H</strain>
        <strain evidence="2">NRRL_B-16521</strain>
    </source>
</reference>
<evidence type="ECO:0000313" key="5">
    <source>
        <dbReference type="Proteomes" id="UP001282288"/>
    </source>
</evidence>
<dbReference type="GO" id="GO:0004497">
    <property type="term" value="F:monooxygenase activity"/>
    <property type="evidence" value="ECO:0007669"/>
    <property type="project" value="UniProtKB-KW"/>
</dbReference>